<dbReference type="OrthoDB" id="5350410at2759"/>
<dbReference type="InterPro" id="IPR013783">
    <property type="entry name" value="Ig-like_fold"/>
</dbReference>
<dbReference type="VEuPathDB" id="FungiDB:BO71DRAFT_319700"/>
<sequence>MAHPAGETVTISLRRPTDDPIFIAGTFSEPKWEPLELNAKPVDTEPDEEGLTSTEYLFSHEWKLAPGQYQYRFREGATGPWLPSLSLPRKLSLRRFLRPRLLSLLARRRLLRRKNLQLRTLPSQLTKSPFPKPSRKKLPSRVRIAF</sequence>
<evidence type="ECO:0000313" key="1">
    <source>
        <dbReference type="EMBL" id="PYH96970.1"/>
    </source>
</evidence>
<name>A0A319DHJ4_9EURO</name>
<reference evidence="1 2" key="1">
    <citation type="submission" date="2018-02" db="EMBL/GenBank/DDBJ databases">
        <title>The genomes of Aspergillus section Nigri reveals drivers in fungal speciation.</title>
        <authorList>
            <consortium name="DOE Joint Genome Institute"/>
            <person name="Vesth T.C."/>
            <person name="Nybo J."/>
            <person name="Theobald S."/>
            <person name="Brandl J."/>
            <person name="Frisvad J.C."/>
            <person name="Nielsen K.F."/>
            <person name="Lyhne E.K."/>
            <person name="Kogle M.E."/>
            <person name="Kuo A."/>
            <person name="Riley R."/>
            <person name="Clum A."/>
            <person name="Nolan M."/>
            <person name="Lipzen A."/>
            <person name="Salamov A."/>
            <person name="Henrissat B."/>
            <person name="Wiebenga A."/>
            <person name="De vries R.P."/>
            <person name="Grigoriev I.V."/>
            <person name="Mortensen U.H."/>
            <person name="Andersen M.R."/>
            <person name="Baker S.E."/>
        </authorList>
    </citation>
    <scope>NUCLEOTIDE SEQUENCE [LARGE SCALE GENOMIC DNA]</scope>
    <source>
        <strain evidence="1 2">CBS 707.79</strain>
    </source>
</reference>
<evidence type="ECO:0000313" key="2">
    <source>
        <dbReference type="Proteomes" id="UP000247810"/>
    </source>
</evidence>
<organism evidence="1 2">
    <name type="scientific">Aspergillus ellipticus CBS 707.79</name>
    <dbReference type="NCBI Taxonomy" id="1448320"/>
    <lineage>
        <taxon>Eukaryota</taxon>
        <taxon>Fungi</taxon>
        <taxon>Dikarya</taxon>
        <taxon>Ascomycota</taxon>
        <taxon>Pezizomycotina</taxon>
        <taxon>Eurotiomycetes</taxon>
        <taxon>Eurotiomycetidae</taxon>
        <taxon>Eurotiales</taxon>
        <taxon>Aspergillaceae</taxon>
        <taxon>Aspergillus</taxon>
        <taxon>Aspergillus subgen. Circumdati</taxon>
    </lineage>
</organism>
<dbReference type="AlphaFoldDB" id="A0A319DHJ4"/>
<proteinExistence type="predicted"/>
<dbReference type="EMBL" id="KZ825831">
    <property type="protein sequence ID" value="PYH96970.1"/>
    <property type="molecule type" value="Genomic_DNA"/>
</dbReference>
<keyword evidence="2" id="KW-1185">Reference proteome</keyword>
<accession>A0A319DHJ4</accession>
<gene>
    <name evidence="1" type="ORF">BO71DRAFT_319700</name>
</gene>
<protein>
    <recommendedName>
        <fullName evidence="3">AMP-activated protein kinase glycogen-binding domain-containing protein</fullName>
    </recommendedName>
</protein>
<dbReference type="Gene3D" id="2.60.40.10">
    <property type="entry name" value="Immunoglobulins"/>
    <property type="match status" value="1"/>
</dbReference>
<dbReference type="Proteomes" id="UP000247810">
    <property type="component" value="Unassembled WGS sequence"/>
</dbReference>
<evidence type="ECO:0008006" key="3">
    <source>
        <dbReference type="Google" id="ProtNLM"/>
    </source>
</evidence>
<dbReference type="STRING" id="1448320.A0A319DHJ4"/>